<dbReference type="EMBL" id="JBFOLJ010000009">
    <property type="protein sequence ID" value="KAL2509077.1"/>
    <property type="molecule type" value="Genomic_DNA"/>
</dbReference>
<evidence type="ECO:0000256" key="1">
    <source>
        <dbReference type="SAM" id="Coils"/>
    </source>
</evidence>
<sequence length="164" mass="19173">MSISATKADCRVSRQPAWSWLPSNLATIIGCYIKVQQGREPIDVDFCSIAIDGGLENDILQQRLHIVLKQREQLQHMEIGLRAQEQLHKRGQQIHELERKIEEKERELNAIRLDNEDAWAKEDLLREQSKELQSYRRKSRRRNPPPVSEALDQAGCKSRDVHEW</sequence>
<organism evidence="3 4">
    <name type="scientific">Forsythia ovata</name>
    <dbReference type="NCBI Taxonomy" id="205694"/>
    <lineage>
        <taxon>Eukaryota</taxon>
        <taxon>Viridiplantae</taxon>
        <taxon>Streptophyta</taxon>
        <taxon>Embryophyta</taxon>
        <taxon>Tracheophyta</taxon>
        <taxon>Spermatophyta</taxon>
        <taxon>Magnoliopsida</taxon>
        <taxon>eudicotyledons</taxon>
        <taxon>Gunneridae</taxon>
        <taxon>Pentapetalae</taxon>
        <taxon>asterids</taxon>
        <taxon>lamiids</taxon>
        <taxon>Lamiales</taxon>
        <taxon>Oleaceae</taxon>
        <taxon>Forsythieae</taxon>
        <taxon>Forsythia</taxon>
    </lineage>
</organism>
<dbReference type="PROSITE" id="PS51257">
    <property type="entry name" value="PROKAR_LIPOPROTEIN"/>
    <property type="match status" value="1"/>
</dbReference>
<dbReference type="PANTHER" id="PTHR35766">
    <property type="entry name" value="OS08G0543600 PROTEIN"/>
    <property type="match status" value="1"/>
</dbReference>
<evidence type="ECO:0000256" key="2">
    <source>
        <dbReference type="SAM" id="MobiDB-lite"/>
    </source>
</evidence>
<keyword evidence="4" id="KW-1185">Reference proteome</keyword>
<feature type="coiled-coil region" evidence="1">
    <location>
        <begin position="87"/>
        <end position="114"/>
    </location>
</feature>
<dbReference type="Proteomes" id="UP001604277">
    <property type="component" value="Unassembled WGS sequence"/>
</dbReference>
<dbReference type="PANTHER" id="PTHR35766:SF1">
    <property type="entry name" value="OS08G0543600 PROTEIN"/>
    <property type="match status" value="1"/>
</dbReference>
<reference evidence="4" key="1">
    <citation type="submission" date="2024-07" db="EMBL/GenBank/DDBJ databases">
        <title>Two chromosome-level genome assemblies of Korean endemic species Abeliophyllum distichum and Forsythia ovata (Oleaceae).</title>
        <authorList>
            <person name="Jang H."/>
        </authorList>
    </citation>
    <scope>NUCLEOTIDE SEQUENCE [LARGE SCALE GENOMIC DNA]</scope>
</reference>
<protein>
    <submittedName>
        <fullName evidence="3">Uncharacterized protein</fullName>
    </submittedName>
</protein>
<accession>A0ABD1T8M9</accession>
<comment type="caution">
    <text evidence="3">The sequence shown here is derived from an EMBL/GenBank/DDBJ whole genome shotgun (WGS) entry which is preliminary data.</text>
</comment>
<proteinExistence type="predicted"/>
<name>A0ABD1T8M9_9LAMI</name>
<dbReference type="AlphaFoldDB" id="A0ABD1T8M9"/>
<evidence type="ECO:0000313" key="3">
    <source>
        <dbReference type="EMBL" id="KAL2509077.1"/>
    </source>
</evidence>
<gene>
    <name evidence="3" type="ORF">Fot_32724</name>
</gene>
<keyword evidence="1" id="KW-0175">Coiled coil</keyword>
<feature type="region of interest" description="Disordered" evidence="2">
    <location>
        <begin position="130"/>
        <end position="164"/>
    </location>
</feature>
<evidence type="ECO:0000313" key="4">
    <source>
        <dbReference type="Proteomes" id="UP001604277"/>
    </source>
</evidence>